<evidence type="ECO:0000313" key="3">
    <source>
        <dbReference type="Proteomes" id="UP000187338"/>
    </source>
</evidence>
<gene>
    <name evidence="2" type="ORF">ciss_01650</name>
</gene>
<organism evidence="2 3">
    <name type="scientific">Carboxydothermus islandicus</name>
    <dbReference type="NCBI Taxonomy" id="661089"/>
    <lineage>
        <taxon>Bacteria</taxon>
        <taxon>Bacillati</taxon>
        <taxon>Bacillota</taxon>
        <taxon>Clostridia</taxon>
        <taxon>Thermoanaerobacterales</taxon>
        <taxon>Thermoanaerobacteraceae</taxon>
        <taxon>Carboxydothermus</taxon>
    </lineage>
</organism>
<protein>
    <submittedName>
        <fullName evidence="2">HDIG domain-containing protein</fullName>
    </submittedName>
</protein>
<dbReference type="Proteomes" id="UP000187338">
    <property type="component" value="Unassembled WGS sequence"/>
</dbReference>
<dbReference type="PROSITE" id="PS51832">
    <property type="entry name" value="HD_GYP"/>
    <property type="match status" value="1"/>
</dbReference>
<reference evidence="3" key="1">
    <citation type="submission" date="2016-12" db="EMBL/GenBank/DDBJ databases">
        <title>Draft Genome Sequences od Carboxydothermus pertinax and islandicus, Hydrogenogenic Carboxydotrophic Bacteria.</title>
        <authorList>
            <person name="Fukuyama Y."/>
            <person name="Ohmae K."/>
            <person name="Yoneda Y."/>
            <person name="Yoshida T."/>
            <person name="Sako Y."/>
        </authorList>
    </citation>
    <scope>NUCLEOTIDE SEQUENCE [LARGE SCALE GENOMIC DNA]</scope>
    <source>
        <strain evidence="3">SET</strain>
    </source>
</reference>
<comment type="caution">
    <text evidence="2">The sequence shown here is derived from an EMBL/GenBank/DDBJ whole genome shotgun (WGS) entry which is preliminary data.</text>
</comment>
<dbReference type="EMBL" id="BDJL01000001">
    <property type="protein sequence ID" value="GAV24232.1"/>
    <property type="molecule type" value="Genomic_DNA"/>
</dbReference>
<evidence type="ECO:0000313" key="2">
    <source>
        <dbReference type="EMBL" id="GAV24232.1"/>
    </source>
</evidence>
<feature type="domain" description="HD-GYP" evidence="1">
    <location>
        <begin position="1"/>
        <end position="59"/>
    </location>
</feature>
<name>A0A1L8CZ71_9THEO</name>
<sequence length="65" mass="7417">MADSLEAITSDRIYRKGRDFSFALEEIRRNSKTQFDPEVVAVLKSGVEKELAEIKEQTLKEIGET</sequence>
<evidence type="ECO:0000259" key="1">
    <source>
        <dbReference type="PROSITE" id="PS51832"/>
    </source>
</evidence>
<proteinExistence type="predicted"/>
<dbReference type="SUPFAM" id="SSF109604">
    <property type="entry name" value="HD-domain/PDEase-like"/>
    <property type="match status" value="1"/>
</dbReference>
<accession>A0A1L8CZ71</accession>
<dbReference type="InterPro" id="IPR037522">
    <property type="entry name" value="HD_GYP_dom"/>
</dbReference>
<dbReference type="AlphaFoldDB" id="A0A1L8CZ71"/>
<keyword evidence="3" id="KW-1185">Reference proteome</keyword>
<dbReference type="STRING" id="661089.ciss_01650"/>
<dbReference type="Gene3D" id="1.10.3210.10">
    <property type="entry name" value="Hypothetical protein af1432"/>
    <property type="match status" value="1"/>
</dbReference>